<accession>A0ABQ1P843</accession>
<protein>
    <recommendedName>
        <fullName evidence="6 7">Diaminopimelate decarboxylase</fullName>
        <shortName evidence="6">DAP decarboxylase</shortName>
        <shortName evidence="6">DAPDC</shortName>
        <ecNumber evidence="6 7">4.1.1.20</ecNumber>
    </recommendedName>
</protein>
<feature type="binding site" evidence="6">
    <location>
        <position position="384"/>
    </location>
    <ligand>
        <name>substrate</name>
    </ligand>
</feature>
<evidence type="ECO:0000256" key="4">
    <source>
        <dbReference type="ARBA" id="ARBA00023154"/>
    </source>
</evidence>
<evidence type="ECO:0000256" key="8">
    <source>
        <dbReference type="RuleBase" id="RU003738"/>
    </source>
</evidence>
<dbReference type="PRINTS" id="PR01179">
    <property type="entry name" value="ODADCRBXLASE"/>
</dbReference>
<dbReference type="PANTHER" id="PTHR43727:SF2">
    <property type="entry name" value="GROUP IV DECARBOXYLASE"/>
    <property type="match status" value="1"/>
</dbReference>
<keyword evidence="3 6" id="KW-0663">Pyridoxal phosphate</keyword>
<evidence type="ECO:0000256" key="2">
    <source>
        <dbReference type="ARBA" id="ARBA00022793"/>
    </source>
</evidence>
<gene>
    <name evidence="6 10" type="primary">lysA</name>
    <name evidence="10" type="ORF">GCM10011512_19080</name>
</gene>
<evidence type="ECO:0000259" key="9">
    <source>
        <dbReference type="Pfam" id="PF02784"/>
    </source>
</evidence>
<feature type="modified residue" description="N6-(pyridoxal phosphate)lysine" evidence="6">
    <location>
        <position position="96"/>
    </location>
</feature>
<feature type="domain" description="Orn/DAP/Arg decarboxylase 2 N-terminal" evidence="9">
    <location>
        <begin position="88"/>
        <end position="341"/>
    </location>
</feature>
<dbReference type="EMBL" id="BMJI01000010">
    <property type="protein sequence ID" value="GGC92205.1"/>
    <property type="molecule type" value="Genomic_DNA"/>
</dbReference>
<comment type="subunit">
    <text evidence="6">Homodimer.</text>
</comment>
<keyword evidence="6" id="KW-0028">Amino-acid biosynthesis</keyword>
<proteinExistence type="inferred from homology"/>
<dbReference type="NCBIfam" id="TIGR01048">
    <property type="entry name" value="lysA"/>
    <property type="match status" value="1"/>
</dbReference>
<keyword evidence="2 6" id="KW-0210">Decarboxylase</keyword>
<organism evidence="10 11">
    <name type="scientific">Tersicoccus solisilvae</name>
    <dbReference type="NCBI Taxonomy" id="1882339"/>
    <lineage>
        <taxon>Bacteria</taxon>
        <taxon>Bacillati</taxon>
        <taxon>Actinomycetota</taxon>
        <taxon>Actinomycetes</taxon>
        <taxon>Micrococcales</taxon>
        <taxon>Micrococcaceae</taxon>
        <taxon>Tersicoccus</taxon>
    </lineage>
</organism>
<evidence type="ECO:0000256" key="6">
    <source>
        <dbReference type="HAMAP-Rule" id="MF_02120"/>
    </source>
</evidence>
<comment type="function">
    <text evidence="6">Specifically catalyzes the decarboxylation of meso-diaminopimelate (meso-DAP) to L-lysine.</text>
</comment>
<comment type="cofactor">
    <cofactor evidence="1 6 8">
        <name>pyridoxal 5'-phosphate</name>
        <dbReference type="ChEBI" id="CHEBI:597326"/>
    </cofactor>
</comment>
<comment type="pathway">
    <text evidence="6 8">Amino-acid biosynthesis; L-lysine biosynthesis via DAP pathway; L-lysine from DL-2,6-diaminopimelate: step 1/1.</text>
</comment>
<sequence length="495" mass="51420">MSANPLAPAWLAVPDDVDALAPGLWPGDAARDDDGALTLGGVGLAELTDRFGTPSYVLSEGEFRARARAFRDAFRAAFAAGKPEQRTTVDVYYAGKAFLCTAVARWVAQEGLCLDTASGGELLVALRAGVPGARIGLHGNNKSDAELRRALAAGVGRIVADSLPEIARIDALAAETGVRAPVMLRLTPGVHAHTHDFIATAHEDQKFGLSLAGESEGGDGTGAVGPAGSPAEAAVDAALAAEHLDLIGVHCHIGSQIFEPDGFEAAARRLLAFLAHVKDRHGAELPELDLGGGHGIAYVPGDTPREPAEIATATAAVVRETCAELGLRVPRISIEPGRAIVGTAGITLYTVGTIKDVRVDLPGETGTAVRRYVSVDGGMSDNPRPVLYDADYSAVLASRTSAAAPVLCRVVGKHCESGDIVVRDVYLPDDLRAGDVLAVPATGAYCWSLSSNYNYLPRPGVTAVRDGSARPIVRGETETDLLARDLPDAAGETDV</sequence>
<feature type="binding site" evidence="6">
    <location>
        <position position="338"/>
    </location>
    <ligand>
        <name>substrate</name>
    </ligand>
</feature>
<feature type="binding site" evidence="6">
    <location>
        <position position="445"/>
    </location>
    <ligand>
        <name>substrate</name>
    </ligand>
</feature>
<feature type="binding site" evidence="6">
    <location>
        <begin position="335"/>
        <end position="338"/>
    </location>
    <ligand>
        <name>pyridoxal 5'-phosphate</name>
        <dbReference type="ChEBI" id="CHEBI:597326"/>
    </ligand>
</feature>
<comment type="caution">
    <text evidence="10">The sequence shown here is derived from an EMBL/GenBank/DDBJ whole genome shotgun (WGS) entry which is preliminary data.</text>
</comment>
<dbReference type="InterPro" id="IPR022644">
    <property type="entry name" value="De-COase2_N"/>
</dbReference>
<feature type="binding site" evidence="6">
    <location>
        <position position="388"/>
    </location>
    <ligand>
        <name>substrate</name>
    </ligand>
</feature>
<evidence type="ECO:0000256" key="7">
    <source>
        <dbReference type="NCBIfam" id="TIGR01048"/>
    </source>
</evidence>
<keyword evidence="4 6" id="KW-0457">Lysine biosynthesis</keyword>
<dbReference type="PANTHER" id="PTHR43727">
    <property type="entry name" value="DIAMINOPIMELATE DECARBOXYLASE"/>
    <property type="match status" value="1"/>
</dbReference>
<keyword evidence="11" id="KW-1185">Reference proteome</keyword>
<evidence type="ECO:0000256" key="3">
    <source>
        <dbReference type="ARBA" id="ARBA00022898"/>
    </source>
</evidence>
<evidence type="ECO:0000313" key="10">
    <source>
        <dbReference type="EMBL" id="GGC92205.1"/>
    </source>
</evidence>
<dbReference type="HAMAP" id="MF_02120">
    <property type="entry name" value="LysA"/>
    <property type="match status" value="1"/>
</dbReference>
<dbReference type="InterPro" id="IPR029066">
    <property type="entry name" value="PLP-binding_barrel"/>
</dbReference>
<dbReference type="SUPFAM" id="SSF50621">
    <property type="entry name" value="Alanine racemase C-terminal domain-like"/>
    <property type="match status" value="1"/>
</dbReference>
<dbReference type="CDD" id="cd06828">
    <property type="entry name" value="PLPDE_III_DapDC"/>
    <property type="match status" value="1"/>
</dbReference>
<dbReference type="SUPFAM" id="SSF51419">
    <property type="entry name" value="PLP-binding barrel"/>
    <property type="match status" value="1"/>
</dbReference>
<dbReference type="PRINTS" id="PR01181">
    <property type="entry name" value="DAPDCRBXLASE"/>
</dbReference>
<comment type="similarity">
    <text evidence="6">Belongs to the Orn/Lys/Arg decarboxylase class-II family. LysA subfamily.</text>
</comment>
<dbReference type="InterPro" id="IPR022653">
    <property type="entry name" value="De-COase2_pyr-phos_BS"/>
</dbReference>
<dbReference type="Gene3D" id="3.20.20.10">
    <property type="entry name" value="Alanine racemase"/>
    <property type="match status" value="1"/>
</dbReference>
<dbReference type="Pfam" id="PF02784">
    <property type="entry name" value="Orn_Arg_deC_N"/>
    <property type="match status" value="1"/>
</dbReference>
<feature type="binding site" evidence="6">
    <location>
        <position position="293"/>
    </location>
    <ligand>
        <name>pyridoxal 5'-phosphate</name>
        <dbReference type="ChEBI" id="CHEBI:597326"/>
    </ligand>
</feature>
<dbReference type="RefSeq" id="WP_188668111.1">
    <property type="nucleotide sequence ID" value="NZ_BMJI01000010.1"/>
</dbReference>
<reference evidence="11" key="1">
    <citation type="journal article" date="2019" name="Int. J. Syst. Evol. Microbiol.">
        <title>The Global Catalogue of Microorganisms (GCM) 10K type strain sequencing project: providing services to taxonomists for standard genome sequencing and annotation.</title>
        <authorList>
            <consortium name="The Broad Institute Genomics Platform"/>
            <consortium name="The Broad Institute Genome Sequencing Center for Infectious Disease"/>
            <person name="Wu L."/>
            <person name="Ma J."/>
        </authorList>
    </citation>
    <scope>NUCLEOTIDE SEQUENCE [LARGE SCALE GENOMIC DNA]</scope>
    <source>
        <strain evidence="11">CGMCC 1.15480</strain>
    </source>
</reference>
<dbReference type="Proteomes" id="UP000597761">
    <property type="component" value="Unassembled WGS sequence"/>
</dbReference>
<evidence type="ECO:0000256" key="5">
    <source>
        <dbReference type="ARBA" id="ARBA00023239"/>
    </source>
</evidence>
<feature type="binding site" evidence="6">
    <location>
        <position position="416"/>
    </location>
    <ligand>
        <name>substrate</name>
    </ligand>
</feature>
<comment type="catalytic activity">
    <reaction evidence="6 8">
        <text>meso-2,6-diaminopimelate + H(+) = L-lysine + CO2</text>
        <dbReference type="Rhea" id="RHEA:15101"/>
        <dbReference type="ChEBI" id="CHEBI:15378"/>
        <dbReference type="ChEBI" id="CHEBI:16526"/>
        <dbReference type="ChEBI" id="CHEBI:32551"/>
        <dbReference type="ChEBI" id="CHEBI:57791"/>
        <dbReference type="EC" id="4.1.1.20"/>
    </reaction>
</comment>
<evidence type="ECO:0000256" key="1">
    <source>
        <dbReference type="ARBA" id="ARBA00001933"/>
    </source>
</evidence>
<dbReference type="InterPro" id="IPR009006">
    <property type="entry name" value="Ala_racemase/Decarboxylase_C"/>
</dbReference>
<dbReference type="PROSITE" id="PS00878">
    <property type="entry name" value="ODR_DC_2_1"/>
    <property type="match status" value="1"/>
</dbReference>
<evidence type="ECO:0000313" key="11">
    <source>
        <dbReference type="Proteomes" id="UP000597761"/>
    </source>
</evidence>
<name>A0ABQ1P843_9MICC</name>
<dbReference type="InterPro" id="IPR000183">
    <property type="entry name" value="Orn/DAP/Arg_de-COase"/>
</dbReference>
<dbReference type="EC" id="4.1.1.20" evidence="6 7"/>
<dbReference type="InterPro" id="IPR002986">
    <property type="entry name" value="DAP_deCOOHase_LysA"/>
</dbReference>
<keyword evidence="5 6" id="KW-0456">Lyase</keyword>
<dbReference type="Gene3D" id="2.40.37.10">
    <property type="entry name" value="Lyase, Ornithine Decarboxylase, Chain A, domain 1"/>
    <property type="match status" value="1"/>
</dbReference>
<feature type="binding site" evidence="6">
    <location>
        <position position="445"/>
    </location>
    <ligand>
        <name>pyridoxal 5'-phosphate</name>
        <dbReference type="ChEBI" id="CHEBI:597326"/>
    </ligand>
</feature>